<comment type="caution">
    <text evidence="1">The sequence shown here is derived from an EMBL/GenBank/DDBJ whole genome shotgun (WGS) entry which is preliminary data.</text>
</comment>
<proteinExistence type="predicted"/>
<sequence>MNLDVSDSDSESEDYGDGNWSEEFSDHAGVKTNDELNHVVNEDLQLKFDGVLADSGNCDTLATDSVGVDDTTVPIGDDGSDRIEEVASVHGIDVTISDYGEGRDDTEGHMHVSSANFVGGILNQTDGGLDNFGLNNNHLVGSAVRGLPSENSIGAESCFRPGGPHTILVPDLNKEIDSHSQNKEIDSHSQNYVQPSISKVKVMSKGVGSTFMKTSSSSKKCLHTIRFRDVAFAKHGKMTVGRSQARSKSNSSCEGTRSMLLDSCDKKVEKMMEIGESLGYRLGDSRSTLKAIIEGEGANICVQ</sequence>
<gene>
    <name evidence="1" type="ORF">L2E82_17165</name>
</gene>
<dbReference type="Proteomes" id="UP001055811">
    <property type="component" value="Linkage Group LG03"/>
</dbReference>
<reference evidence="1 2" key="2">
    <citation type="journal article" date="2022" name="Mol. Ecol. Resour.">
        <title>The genomes of chicory, endive, great burdock and yacon provide insights into Asteraceae paleo-polyploidization history and plant inulin production.</title>
        <authorList>
            <person name="Fan W."/>
            <person name="Wang S."/>
            <person name="Wang H."/>
            <person name="Wang A."/>
            <person name="Jiang F."/>
            <person name="Liu H."/>
            <person name="Zhao H."/>
            <person name="Xu D."/>
            <person name="Zhang Y."/>
        </authorList>
    </citation>
    <scope>NUCLEOTIDE SEQUENCE [LARGE SCALE GENOMIC DNA]</scope>
    <source>
        <strain evidence="2">cv. Punajuju</strain>
        <tissue evidence="1">Leaves</tissue>
    </source>
</reference>
<keyword evidence="2" id="KW-1185">Reference proteome</keyword>
<organism evidence="1 2">
    <name type="scientific">Cichorium intybus</name>
    <name type="common">Chicory</name>
    <dbReference type="NCBI Taxonomy" id="13427"/>
    <lineage>
        <taxon>Eukaryota</taxon>
        <taxon>Viridiplantae</taxon>
        <taxon>Streptophyta</taxon>
        <taxon>Embryophyta</taxon>
        <taxon>Tracheophyta</taxon>
        <taxon>Spermatophyta</taxon>
        <taxon>Magnoliopsida</taxon>
        <taxon>eudicotyledons</taxon>
        <taxon>Gunneridae</taxon>
        <taxon>Pentapetalae</taxon>
        <taxon>asterids</taxon>
        <taxon>campanulids</taxon>
        <taxon>Asterales</taxon>
        <taxon>Asteraceae</taxon>
        <taxon>Cichorioideae</taxon>
        <taxon>Cichorieae</taxon>
        <taxon>Cichoriinae</taxon>
        <taxon>Cichorium</taxon>
    </lineage>
</organism>
<evidence type="ECO:0000313" key="1">
    <source>
        <dbReference type="EMBL" id="KAI3767082.1"/>
    </source>
</evidence>
<dbReference type="EMBL" id="CM042011">
    <property type="protein sequence ID" value="KAI3767082.1"/>
    <property type="molecule type" value="Genomic_DNA"/>
</dbReference>
<reference evidence="2" key="1">
    <citation type="journal article" date="2022" name="Mol. Ecol. Resour.">
        <title>The genomes of chicory, endive, great burdock and yacon provide insights into Asteraceae palaeo-polyploidization history and plant inulin production.</title>
        <authorList>
            <person name="Fan W."/>
            <person name="Wang S."/>
            <person name="Wang H."/>
            <person name="Wang A."/>
            <person name="Jiang F."/>
            <person name="Liu H."/>
            <person name="Zhao H."/>
            <person name="Xu D."/>
            <person name="Zhang Y."/>
        </authorList>
    </citation>
    <scope>NUCLEOTIDE SEQUENCE [LARGE SCALE GENOMIC DNA]</scope>
    <source>
        <strain evidence="2">cv. Punajuju</strain>
    </source>
</reference>
<name>A0ACB9F8U6_CICIN</name>
<accession>A0ACB9F8U6</accession>
<protein>
    <submittedName>
        <fullName evidence="1">Uncharacterized protein</fullName>
    </submittedName>
</protein>
<evidence type="ECO:0000313" key="2">
    <source>
        <dbReference type="Proteomes" id="UP001055811"/>
    </source>
</evidence>